<sequence length="57" mass="6203">MIQIFLNSLVAILIAPAFLTTAISALCSKDRSLRKVPAKIGRARFGHSDIPNADHRS</sequence>
<gene>
    <name evidence="1" type="ORF">R1523_31765</name>
</gene>
<evidence type="ECO:0000313" key="1">
    <source>
        <dbReference type="EMBL" id="MDV4190079.1"/>
    </source>
</evidence>
<name>A0ABU3YW82_9HYPH</name>
<dbReference type="Proteomes" id="UP001187203">
    <property type="component" value="Unassembled WGS sequence"/>
</dbReference>
<organism evidence="1 2">
    <name type="scientific">Rhizobium brockwellii</name>
    <dbReference type="NCBI Taxonomy" id="3019932"/>
    <lineage>
        <taxon>Bacteria</taxon>
        <taxon>Pseudomonadati</taxon>
        <taxon>Pseudomonadota</taxon>
        <taxon>Alphaproteobacteria</taxon>
        <taxon>Hyphomicrobiales</taxon>
        <taxon>Rhizobiaceae</taxon>
        <taxon>Rhizobium/Agrobacterium group</taxon>
        <taxon>Rhizobium</taxon>
    </lineage>
</organism>
<dbReference type="RefSeq" id="WP_166470297.1">
    <property type="nucleotide sequence ID" value="NZ_JAWJWH010000034.1"/>
</dbReference>
<proteinExistence type="predicted"/>
<keyword evidence="2" id="KW-1185">Reference proteome</keyword>
<evidence type="ECO:0000313" key="2">
    <source>
        <dbReference type="Proteomes" id="UP001187203"/>
    </source>
</evidence>
<accession>A0ABU3YW82</accession>
<dbReference type="EMBL" id="JAWJWI010000024">
    <property type="protein sequence ID" value="MDV4190079.1"/>
    <property type="molecule type" value="Genomic_DNA"/>
</dbReference>
<protein>
    <submittedName>
        <fullName evidence="1">Uncharacterized protein</fullName>
    </submittedName>
</protein>
<reference evidence="2" key="1">
    <citation type="journal article" date="2023" name="Int. J. Mol. Sci.">
        <title>Genomic and Metabolic Characterization of Plant Growth-Promoting Rhizobacteria Isolated from Nodules of Clovers Grown in Non-Farmed Soil.</title>
        <authorList>
            <person name="Wojcik M."/>
            <person name="Koper P."/>
            <person name="Zebracki K."/>
            <person name="Marczak M."/>
            <person name="Mazur A."/>
        </authorList>
    </citation>
    <scope>NUCLEOTIDE SEQUENCE [LARGE SCALE GENOMIC DNA]</scope>
    <source>
        <strain evidence="2">KB12</strain>
    </source>
</reference>
<comment type="caution">
    <text evidence="1">The sequence shown here is derived from an EMBL/GenBank/DDBJ whole genome shotgun (WGS) entry which is preliminary data.</text>
</comment>